<evidence type="ECO:0000313" key="14">
    <source>
        <dbReference type="Proteomes" id="UP000298652"/>
    </source>
</evidence>
<protein>
    <recommendedName>
        <fullName evidence="8">H(+)/Pi cotransporter</fullName>
    </recommendedName>
</protein>
<accession>A0A4V6D3N2</accession>
<dbReference type="Pfam" id="PF00083">
    <property type="entry name" value="Sugar_tr"/>
    <property type="match status" value="1"/>
</dbReference>
<feature type="transmembrane region" description="Helical" evidence="11">
    <location>
        <begin position="356"/>
        <end position="375"/>
    </location>
</feature>
<evidence type="ECO:0000256" key="4">
    <source>
        <dbReference type="ARBA" id="ARBA00022692"/>
    </source>
</evidence>
<dbReference type="AlphaFoldDB" id="A0A4V6D3N2"/>
<evidence type="ECO:0000256" key="11">
    <source>
        <dbReference type="SAM" id="Phobius"/>
    </source>
</evidence>
<keyword evidence="4 11" id="KW-0812">Transmembrane</keyword>
<feature type="domain" description="Major facilitator superfamily (MFS) profile" evidence="12">
    <location>
        <begin position="24"/>
        <end position="476"/>
    </location>
</feature>
<dbReference type="InterPro" id="IPR020846">
    <property type="entry name" value="MFS_dom"/>
</dbReference>
<feature type="transmembrane region" description="Helical" evidence="11">
    <location>
        <begin position="449"/>
        <end position="471"/>
    </location>
</feature>
<feature type="region of interest" description="Disordered" evidence="10">
    <location>
        <begin position="487"/>
        <end position="509"/>
    </location>
</feature>
<feature type="transmembrane region" description="Helical" evidence="11">
    <location>
        <begin position="62"/>
        <end position="81"/>
    </location>
</feature>
<feature type="transmembrane region" description="Helical" evidence="11">
    <location>
        <begin position="20"/>
        <end position="42"/>
    </location>
</feature>
<feature type="transmembrane region" description="Helical" evidence="11">
    <location>
        <begin position="327"/>
        <end position="349"/>
    </location>
</feature>
<keyword evidence="3" id="KW-0592">Phosphate transport</keyword>
<feature type="transmembrane region" description="Helical" evidence="11">
    <location>
        <begin position="423"/>
        <end position="443"/>
    </location>
</feature>
<comment type="subcellular location">
    <subcellularLocation>
        <location evidence="1">Membrane</location>
        <topology evidence="1">Multi-pass membrane protein</topology>
    </subcellularLocation>
</comment>
<dbReference type="OMA" id="FSKHEGM"/>
<evidence type="ECO:0000256" key="5">
    <source>
        <dbReference type="ARBA" id="ARBA00022847"/>
    </source>
</evidence>
<dbReference type="Gene3D" id="1.20.1250.20">
    <property type="entry name" value="MFS general substrate transporter like domains"/>
    <property type="match status" value="1"/>
</dbReference>
<dbReference type="PROSITE" id="PS50850">
    <property type="entry name" value="MFS"/>
    <property type="match status" value="1"/>
</dbReference>
<dbReference type="FunFam" id="1.20.1250.20:FF:000175">
    <property type="entry name" value="Inorganic phosphate transporter 1-6"/>
    <property type="match status" value="1"/>
</dbReference>
<keyword evidence="7 11" id="KW-0472">Membrane</keyword>
<dbReference type="Gramene" id="TKW03376">
    <property type="protein sequence ID" value="TKW03376"/>
    <property type="gene ID" value="SEVIR_7G020000v2"/>
</dbReference>
<evidence type="ECO:0000256" key="3">
    <source>
        <dbReference type="ARBA" id="ARBA00022592"/>
    </source>
</evidence>
<name>A0A4V6D3N2_SETVI</name>
<feature type="transmembrane region" description="Helical" evidence="11">
    <location>
        <begin position="194"/>
        <end position="213"/>
    </location>
</feature>
<comment type="similarity">
    <text evidence="9">Belongs to the major facilitator superfamily. Phosphate:H(+) symporter (TC 2.A.1.9) family.</text>
</comment>
<evidence type="ECO:0000259" key="12">
    <source>
        <dbReference type="PROSITE" id="PS50850"/>
    </source>
</evidence>
<feature type="transmembrane region" description="Helical" evidence="11">
    <location>
        <begin position="119"/>
        <end position="137"/>
    </location>
</feature>
<evidence type="ECO:0000256" key="9">
    <source>
        <dbReference type="ARBA" id="ARBA00044504"/>
    </source>
</evidence>
<organism evidence="13 14">
    <name type="scientific">Setaria viridis</name>
    <name type="common">Green bristlegrass</name>
    <name type="synonym">Setaria italica subsp. viridis</name>
    <dbReference type="NCBI Taxonomy" id="4556"/>
    <lineage>
        <taxon>Eukaryota</taxon>
        <taxon>Viridiplantae</taxon>
        <taxon>Streptophyta</taxon>
        <taxon>Embryophyta</taxon>
        <taxon>Tracheophyta</taxon>
        <taxon>Spermatophyta</taxon>
        <taxon>Magnoliopsida</taxon>
        <taxon>Liliopsida</taxon>
        <taxon>Poales</taxon>
        <taxon>Poaceae</taxon>
        <taxon>PACMAD clade</taxon>
        <taxon>Panicoideae</taxon>
        <taxon>Panicodae</taxon>
        <taxon>Paniceae</taxon>
        <taxon>Cenchrinae</taxon>
        <taxon>Setaria</taxon>
    </lineage>
</organism>
<keyword evidence="14" id="KW-1185">Reference proteome</keyword>
<feature type="transmembrane region" description="Helical" evidence="11">
    <location>
        <begin position="387"/>
        <end position="411"/>
    </location>
</feature>
<evidence type="ECO:0000256" key="8">
    <source>
        <dbReference type="ARBA" id="ARBA00032043"/>
    </source>
</evidence>
<keyword evidence="2" id="KW-0813">Transport</keyword>
<feature type="transmembrane region" description="Helical" evidence="11">
    <location>
        <begin position="158"/>
        <end position="182"/>
    </location>
</feature>
<sequence>MARGQLSVLYALDVARTQLYHFMAIVIAGMGFFTDAYDFFAISLVTDLIGYQYYQGHTPRGVSAVIKGIALCGAVPGQLVFGWLGDKMGRKRIYGVTLILMVVTSLASGLSFSKRLGKNVVTVLCFFRFWLGVGIGGDYPLSATIMSEYANKKRRGAFIAAVFAMQGFGNLAAGIVGMVVSAAFLNSTTSNADFVWRIVLMFGAVPAALTYYWRMKMPETARYTALVTKDVKKAASDMASVLNEDIVPEDEAVNELAPPGQYGLFSSEFRRRHGVHLLATSVCWLAVDITFYSLNLFMKDIFTNVGLLPTPEEGNNNPFQRMIKTTALHTAIALCGTLPGYFGTVVFVDRIGRVRIQILGFTMMSVLIICLAAPYDHYWTKQHKNKYGFAVMYGMTTFFANFGPNTTTFIIPAEIFPARLRSSCHGIAGAFGKIGAIIGVFALRYTENHVARTMFGLVGCNIVGLVFTLLLPETKGKSLEEITGEIEGQRPQHHADAAPSAEHTQVVPV</sequence>
<feature type="compositionally biased region" description="Basic and acidic residues" evidence="10">
    <location>
        <begin position="487"/>
        <end position="496"/>
    </location>
</feature>
<evidence type="ECO:0000256" key="1">
    <source>
        <dbReference type="ARBA" id="ARBA00004141"/>
    </source>
</evidence>
<evidence type="ECO:0000256" key="10">
    <source>
        <dbReference type="SAM" id="MobiDB-lite"/>
    </source>
</evidence>
<dbReference type="InterPro" id="IPR005828">
    <property type="entry name" value="MFS_sugar_transport-like"/>
</dbReference>
<reference evidence="13" key="1">
    <citation type="submission" date="2019-03" db="EMBL/GenBank/DDBJ databases">
        <title>WGS assembly of Setaria viridis.</title>
        <authorList>
            <person name="Huang P."/>
            <person name="Jenkins J."/>
            <person name="Grimwood J."/>
            <person name="Barry K."/>
            <person name="Healey A."/>
            <person name="Mamidi S."/>
            <person name="Sreedasyam A."/>
            <person name="Shu S."/>
            <person name="Feldman M."/>
            <person name="Wu J."/>
            <person name="Yu Y."/>
            <person name="Chen C."/>
            <person name="Johnson J."/>
            <person name="Rokhsar D."/>
            <person name="Baxter I."/>
            <person name="Schmutz J."/>
            <person name="Brutnell T."/>
            <person name="Kellogg E."/>
        </authorList>
    </citation>
    <scope>NUCLEOTIDE SEQUENCE [LARGE SCALE GENOMIC DNA]</scope>
</reference>
<dbReference type="EMBL" id="CM016558">
    <property type="protein sequence ID" value="TKW03376.1"/>
    <property type="molecule type" value="Genomic_DNA"/>
</dbReference>
<dbReference type="GO" id="GO:0006817">
    <property type="term" value="P:phosphate ion transport"/>
    <property type="evidence" value="ECO:0007669"/>
    <property type="project" value="UniProtKB-KW"/>
</dbReference>
<evidence type="ECO:0000256" key="2">
    <source>
        <dbReference type="ARBA" id="ARBA00022448"/>
    </source>
</evidence>
<evidence type="ECO:0000313" key="13">
    <source>
        <dbReference type="EMBL" id="TKW03376.1"/>
    </source>
</evidence>
<gene>
    <name evidence="13" type="ORF">SEVIR_7G020000v2</name>
</gene>
<evidence type="ECO:0000256" key="6">
    <source>
        <dbReference type="ARBA" id="ARBA00022989"/>
    </source>
</evidence>
<dbReference type="CDD" id="cd17364">
    <property type="entry name" value="MFS_PhT"/>
    <property type="match status" value="1"/>
</dbReference>
<keyword evidence="5" id="KW-0769">Symport</keyword>
<feature type="transmembrane region" description="Helical" evidence="11">
    <location>
        <begin position="275"/>
        <end position="294"/>
    </location>
</feature>
<keyword evidence="6 11" id="KW-1133">Transmembrane helix</keyword>
<dbReference type="PANTHER" id="PTHR24064">
    <property type="entry name" value="SOLUTE CARRIER FAMILY 22 MEMBER"/>
    <property type="match status" value="1"/>
</dbReference>
<dbReference type="Proteomes" id="UP000298652">
    <property type="component" value="Chromosome 7"/>
</dbReference>
<dbReference type="GO" id="GO:0015293">
    <property type="term" value="F:symporter activity"/>
    <property type="evidence" value="ECO:0007669"/>
    <property type="project" value="UniProtKB-KW"/>
</dbReference>
<feature type="transmembrane region" description="Helical" evidence="11">
    <location>
        <begin position="93"/>
        <end position="113"/>
    </location>
</feature>
<dbReference type="GO" id="GO:0016020">
    <property type="term" value="C:membrane"/>
    <property type="evidence" value="ECO:0007669"/>
    <property type="project" value="UniProtKB-SubCell"/>
</dbReference>
<dbReference type="SUPFAM" id="SSF103473">
    <property type="entry name" value="MFS general substrate transporter"/>
    <property type="match status" value="1"/>
</dbReference>
<evidence type="ECO:0000256" key="7">
    <source>
        <dbReference type="ARBA" id="ARBA00023136"/>
    </source>
</evidence>
<dbReference type="InterPro" id="IPR036259">
    <property type="entry name" value="MFS_trans_sf"/>
</dbReference>
<proteinExistence type="inferred from homology"/>